<dbReference type="AlphaFoldDB" id="F4H2B9"/>
<dbReference type="PROSITE" id="PS51186">
    <property type="entry name" value="GNAT"/>
    <property type="match status" value="1"/>
</dbReference>
<dbReference type="KEGG" id="cfi:Celf_3427"/>
<dbReference type="STRING" id="590998.Celf_3427"/>
<evidence type="ECO:0000259" key="3">
    <source>
        <dbReference type="PROSITE" id="PS51186"/>
    </source>
</evidence>
<dbReference type="InterPro" id="IPR050832">
    <property type="entry name" value="Bact_Acetyltransf"/>
</dbReference>
<gene>
    <name evidence="4" type="ordered locus">Celf_3427</name>
</gene>
<evidence type="ECO:0000256" key="2">
    <source>
        <dbReference type="ARBA" id="ARBA00023315"/>
    </source>
</evidence>
<feature type="domain" description="N-acetyltransferase" evidence="3">
    <location>
        <begin position="12"/>
        <end position="165"/>
    </location>
</feature>
<organism evidence="4 5">
    <name type="scientific">Cellulomonas fimi (strain ATCC 484 / DSM 20113 / JCM 1341 / CCUG 24087 / LMG 16345 / NBRC 15513 / NCIMB 8980 / NCTC 7547 / NRS-133)</name>
    <dbReference type="NCBI Taxonomy" id="590998"/>
    <lineage>
        <taxon>Bacteria</taxon>
        <taxon>Bacillati</taxon>
        <taxon>Actinomycetota</taxon>
        <taxon>Actinomycetes</taxon>
        <taxon>Micrococcales</taxon>
        <taxon>Cellulomonadaceae</taxon>
        <taxon>Cellulomonas</taxon>
    </lineage>
</organism>
<dbReference type="PANTHER" id="PTHR43877">
    <property type="entry name" value="AMINOALKYLPHOSPHONATE N-ACETYLTRANSFERASE-RELATED-RELATED"/>
    <property type="match status" value="1"/>
</dbReference>
<keyword evidence="2" id="KW-0012">Acyltransferase</keyword>
<keyword evidence="5" id="KW-1185">Reference proteome</keyword>
<dbReference type="SUPFAM" id="SSF55729">
    <property type="entry name" value="Acyl-CoA N-acyltransferases (Nat)"/>
    <property type="match status" value="1"/>
</dbReference>
<sequence length="165" mass="18325">MRRRYGARMGELRLRTERHEPGDRETVHTILADLPAWFGRPEATAGYVDAADRLPADVAVAPDGEAVGVLLVEQHFPETAELHLMAVKAAWHRRGVGRALLAAVERDLVTAGTRLLTVKTLGPSDPDEGYRRTRLFYEAQGFLRLEELMDLWPGTACLVMAKPLA</sequence>
<accession>F4H2B9</accession>
<protein>
    <submittedName>
        <fullName evidence="4">GCN5-related N-acetyltransferase</fullName>
    </submittedName>
</protein>
<dbReference type="Proteomes" id="UP000008460">
    <property type="component" value="Chromosome"/>
</dbReference>
<dbReference type="GO" id="GO:0016747">
    <property type="term" value="F:acyltransferase activity, transferring groups other than amino-acyl groups"/>
    <property type="evidence" value="ECO:0007669"/>
    <property type="project" value="InterPro"/>
</dbReference>
<dbReference type="Gene3D" id="3.40.630.30">
    <property type="match status" value="1"/>
</dbReference>
<dbReference type="HOGENOM" id="CLU_142044_0_0_11"/>
<evidence type="ECO:0000313" key="4">
    <source>
        <dbReference type="EMBL" id="AEE47539.1"/>
    </source>
</evidence>
<dbReference type="InterPro" id="IPR000182">
    <property type="entry name" value="GNAT_dom"/>
</dbReference>
<proteinExistence type="predicted"/>
<dbReference type="InterPro" id="IPR016181">
    <property type="entry name" value="Acyl_CoA_acyltransferase"/>
</dbReference>
<dbReference type="eggNOG" id="COG0456">
    <property type="taxonomic scope" value="Bacteria"/>
</dbReference>
<reference evidence="4 5" key="1">
    <citation type="submission" date="2011-04" db="EMBL/GenBank/DDBJ databases">
        <title>Complete sequence of Cellulomonas fimi ATCC 484.</title>
        <authorList>
            <consortium name="US DOE Joint Genome Institute"/>
            <person name="Lucas S."/>
            <person name="Han J."/>
            <person name="Lapidus A."/>
            <person name="Cheng J.-F."/>
            <person name="Goodwin L."/>
            <person name="Pitluck S."/>
            <person name="Peters L."/>
            <person name="Chertkov O."/>
            <person name="Detter J.C."/>
            <person name="Han C."/>
            <person name="Tapia R."/>
            <person name="Land M."/>
            <person name="Hauser L."/>
            <person name="Kyrpides N."/>
            <person name="Ivanova N."/>
            <person name="Ovchinnikova G."/>
            <person name="Pagani I."/>
            <person name="Mead D."/>
            <person name="Brumm P."/>
            <person name="Woyke T."/>
        </authorList>
    </citation>
    <scope>NUCLEOTIDE SEQUENCE [LARGE SCALE GENOMIC DNA]</scope>
    <source>
        <strain evidence="5">ATCC 484 / DSM 20113 / JCM 1341 / NBRC 15513 / NCIMB 8980 / NCTC 7547</strain>
    </source>
</reference>
<keyword evidence="1 4" id="KW-0808">Transferase</keyword>
<dbReference type="Pfam" id="PF13508">
    <property type="entry name" value="Acetyltransf_7"/>
    <property type="match status" value="1"/>
</dbReference>
<evidence type="ECO:0000256" key="1">
    <source>
        <dbReference type="ARBA" id="ARBA00022679"/>
    </source>
</evidence>
<dbReference type="CDD" id="cd04301">
    <property type="entry name" value="NAT_SF"/>
    <property type="match status" value="1"/>
</dbReference>
<dbReference type="EMBL" id="CP002666">
    <property type="protein sequence ID" value="AEE47539.1"/>
    <property type="molecule type" value="Genomic_DNA"/>
</dbReference>
<name>F4H2B9_CELFA</name>
<evidence type="ECO:0000313" key="5">
    <source>
        <dbReference type="Proteomes" id="UP000008460"/>
    </source>
</evidence>